<proteinExistence type="predicted"/>
<name>A0A8H6FCG5_9LECA</name>
<dbReference type="RefSeq" id="XP_037152115.1">
    <property type="nucleotide sequence ID" value="XM_037291753.1"/>
</dbReference>
<sequence>MESVLIAGDIYIRPAKRNRHAQQFWKSLSSRPKRFVDAMAILFRHLSGQSQRLVTITTDAHLKGQSTIQQPGIQLLATCKQAYNDGHYMFFAMNTFHWPPGPVNTKGWYVNLRPEHQKMIKTICIDFHLADLTYGDMNAVEVSARRGGGGRPSNYDANAWSSEAMLELAVRMWNIILCSYSRSTPQNLRRFVGLERVIFQSSIGRCVLNSQLGTDENELVSLELFVAAVSHHFGTILQLHVTKRGWKNTKKWLERLS</sequence>
<dbReference type="Proteomes" id="UP000593566">
    <property type="component" value="Unassembled WGS sequence"/>
</dbReference>
<reference evidence="1 2" key="1">
    <citation type="journal article" date="2020" name="Genomics">
        <title>Complete, high-quality genomes from long-read metagenomic sequencing of two wolf lichen thalli reveals enigmatic genome architecture.</title>
        <authorList>
            <person name="McKenzie S.K."/>
            <person name="Walston R.F."/>
            <person name="Allen J.L."/>
        </authorList>
    </citation>
    <scope>NUCLEOTIDE SEQUENCE [LARGE SCALE GENOMIC DNA]</scope>
    <source>
        <strain evidence="1">WasteWater1</strain>
    </source>
</reference>
<dbReference type="GeneID" id="59329235"/>
<keyword evidence="2" id="KW-1185">Reference proteome</keyword>
<organism evidence="1 2">
    <name type="scientific">Letharia lupina</name>
    <dbReference type="NCBI Taxonomy" id="560253"/>
    <lineage>
        <taxon>Eukaryota</taxon>
        <taxon>Fungi</taxon>
        <taxon>Dikarya</taxon>
        <taxon>Ascomycota</taxon>
        <taxon>Pezizomycotina</taxon>
        <taxon>Lecanoromycetes</taxon>
        <taxon>OSLEUM clade</taxon>
        <taxon>Lecanoromycetidae</taxon>
        <taxon>Lecanorales</taxon>
        <taxon>Lecanorineae</taxon>
        <taxon>Parmeliaceae</taxon>
        <taxon>Letharia</taxon>
    </lineage>
</organism>
<gene>
    <name evidence="1" type="ORF">HO133_000817</name>
</gene>
<dbReference type="AlphaFoldDB" id="A0A8H6FCG5"/>
<protein>
    <submittedName>
        <fullName evidence="1">Uncharacterized protein</fullName>
    </submittedName>
</protein>
<accession>A0A8H6FCG5</accession>
<evidence type="ECO:0000313" key="1">
    <source>
        <dbReference type="EMBL" id="KAF6222769.1"/>
    </source>
</evidence>
<dbReference type="EMBL" id="JACCJB010000011">
    <property type="protein sequence ID" value="KAF6222769.1"/>
    <property type="molecule type" value="Genomic_DNA"/>
</dbReference>
<evidence type="ECO:0000313" key="2">
    <source>
        <dbReference type="Proteomes" id="UP000593566"/>
    </source>
</evidence>
<comment type="caution">
    <text evidence="1">The sequence shown here is derived from an EMBL/GenBank/DDBJ whole genome shotgun (WGS) entry which is preliminary data.</text>
</comment>